<comment type="caution">
    <text evidence="2">The sequence shown here is derived from an EMBL/GenBank/DDBJ whole genome shotgun (WGS) entry which is preliminary data.</text>
</comment>
<evidence type="ECO:0008006" key="4">
    <source>
        <dbReference type="Google" id="ProtNLM"/>
    </source>
</evidence>
<dbReference type="RefSeq" id="WP_277105592.1">
    <property type="nucleotide sequence ID" value="NZ_BAAAJS010000042.1"/>
</dbReference>
<keyword evidence="3" id="KW-1185">Reference proteome</keyword>
<sequence length="396" mass="43018">MTHVHNAIKLATGDTCILRMMGIHRRIEPSLEGACLMITYQQRKVFIITTMVTVGAATLVACSTPSPESTTTPTAPVTQTQAATSVAETTSQSPTPDYPFGSVDTFFTGRALDPEDFQRSLNATSIPDPYSHILISSANTGIQCLTRLSSENAQPVVCDSDFGTTFTSEIVIDNAVKMNMPSQTERLAGDFIRTLPVGSMITTNAATCAQKLNYFGCKDAQGTFFVTDGHKVWDNNGEKEALAHTGPTRGNTFVTQYQGLNGVVFSHSRKFTWPDGPEVTDVHTCFIPTPDADARGYINTKGHYFCTVRHDGEVMGTYEGGLAPQHFIEGDSTQLPEIPEAPTVDEGEKIYSHGHVQFHLGEGSESRVKTPVGYDYVLLNQGYSPDPTASSPKWLD</sequence>
<reference evidence="2 3" key="1">
    <citation type="submission" date="2023-07" db="EMBL/GenBank/DDBJ databases">
        <title>Sequencing the genomes of 1000 actinobacteria strains.</title>
        <authorList>
            <person name="Klenk H.-P."/>
        </authorList>
    </citation>
    <scope>NUCLEOTIDE SEQUENCE [LARGE SCALE GENOMIC DNA]</scope>
    <source>
        <strain evidence="2 3">DSM 44508</strain>
    </source>
</reference>
<evidence type="ECO:0000313" key="2">
    <source>
        <dbReference type="EMBL" id="MDR7355767.1"/>
    </source>
</evidence>
<dbReference type="EMBL" id="JAVDYF010000001">
    <property type="protein sequence ID" value="MDR7355767.1"/>
    <property type="molecule type" value="Genomic_DNA"/>
</dbReference>
<protein>
    <recommendedName>
        <fullName evidence="4">LGFP repeat protein</fullName>
    </recommendedName>
</protein>
<dbReference type="Proteomes" id="UP001183619">
    <property type="component" value="Unassembled WGS sequence"/>
</dbReference>
<gene>
    <name evidence="2" type="ORF">J2S37_002305</name>
</gene>
<evidence type="ECO:0000256" key="1">
    <source>
        <dbReference type="SAM" id="MobiDB-lite"/>
    </source>
</evidence>
<feature type="compositionally biased region" description="Low complexity" evidence="1">
    <location>
        <begin position="63"/>
        <end position="93"/>
    </location>
</feature>
<accession>A0ABU2BAW9</accession>
<evidence type="ECO:0000313" key="3">
    <source>
        <dbReference type="Proteomes" id="UP001183619"/>
    </source>
</evidence>
<organism evidence="2 3">
    <name type="scientific">Corynebacterium felinum</name>
    <dbReference type="NCBI Taxonomy" id="131318"/>
    <lineage>
        <taxon>Bacteria</taxon>
        <taxon>Bacillati</taxon>
        <taxon>Actinomycetota</taxon>
        <taxon>Actinomycetes</taxon>
        <taxon>Mycobacteriales</taxon>
        <taxon>Corynebacteriaceae</taxon>
        <taxon>Corynebacterium</taxon>
    </lineage>
</organism>
<proteinExistence type="predicted"/>
<name>A0ABU2BAW9_9CORY</name>
<feature type="region of interest" description="Disordered" evidence="1">
    <location>
        <begin position="63"/>
        <end position="95"/>
    </location>
</feature>